<keyword evidence="1" id="KW-0732">Signal</keyword>
<accession>A0A855MPY0</accession>
<sequence length="61" mass="6790">MKKVFIVLMVTLLGVFAFSQVKNPDMIFDATLSEPDTLDPHHAYDTASGEVIFNVYDNLVA</sequence>
<evidence type="ECO:0008006" key="4">
    <source>
        <dbReference type="Google" id="ProtNLM"/>
    </source>
</evidence>
<dbReference type="EMBL" id="JAHC01000030">
    <property type="protein sequence ID" value="POZ88166.1"/>
    <property type="molecule type" value="Genomic_DNA"/>
</dbReference>
<organism evidence="2 3">
    <name type="scientific">Petrotoga sibirica DSM 13575</name>
    <dbReference type="NCBI Taxonomy" id="1122956"/>
    <lineage>
        <taxon>Bacteria</taxon>
        <taxon>Thermotogati</taxon>
        <taxon>Thermotogota</taxon>
        <taxon>Thermotogae</taxon>
        <taxon>Petrotogales</taxon>
        <taxon>Petrotogaceae</taxon>
        <taxon>Petrotoga</taxon>
    </lineage>
</organism>
<gene>
    <name evidence="2" type="ORF">AA80_07665</name>
</gene>
<reference evidence="2 3" key="1">
    <citation type="submission" date="2014-01" db="EMBL/GenBank/DDBJ databases">
        <title>Comparative genomics of Petrotoga.</title>
        <authorList>
            <person name="Chow K."/>
            <person name="Charchuk R."/>
            <person name="Nesbo C.L."/>
        </authorList>
    </citation>
    <scope>NUCLEOTIDE SEQUENCE [LARGE SCALE GENOMIC DNA]</scope>
    <source>
        <strain evidence="2 3">DSM 13575</strain>
    </source>
</reference>
<evidence type="ECO:0000313" key="3">
    <source>
        <dbReference type="Proteomes" id="UP000237502"/>
    </source>
</evidence>
<name>A0A855MPY0_9BACT</name>
<dbReference type="AlphaFoldDB" id="A0A855MPY0"/>
<comment type="caution">
    <text evidence="2">The sequence shown here is derived from an EMBL/GenBank/DDBJ whole genome shotgun (WGS) entry which is preliminary data.</text>
</comment>
<feature type="signal peptide" evidence="1">
    <location>
        <begin position="1"/>
        <end position="19"/>
    </location>
</feature>
<evidence type="ECO:0000313" key="2">
    <source>
        <dbReference type="EMBL" id="POZ88166.1"/>
    </source>
</evidence>
<proteinExistence type="predicted"/>
<evidence type="ECO:0000256" key="1">
    <source>
        <dbReference type="SAM" id="SignalP"/>
    </source>
</evidence>
<protein>
    <recommendedName>
        <fullName evidence="4">ABC transporter substrate-binding protein</fullName>
    </recommendedName>
</protein>
<dbReference type="Proteomes" id="UP000237502">
    <property type="component" value="Unassembled WGS sequence"/>
</dbReference>
<feature type="chain" id="PRO_5032961390" description="ABC transporter substrate-binding protein" evidence="1">
    <location>
        <begin position="20"/>
        <end position="61"/>
    </location>
</feature>
<feature type="non-terminal residue" evidence="2">
    <location>
        <position position="61"/>
    </location>
</feature>